<organism evidence="4 5">
    <name type="scientific">Candidatus Lucifugimonas marina</name>
    <dbReference type="NCBI Taxonomy" id="3038979"/>
    <lineage>
        <taxon>Bacteria</taxon>
        <taxon>Bacillati</taxon>
        <taxon>Chloroflexota</taxon>
        <taxon>Dehalococcoidia</taxon>
        <taxon>SAR202 cluster</taxon>
        <taxon>Candidatus Lucifugimonadales</taxon>
        <taxon>Candidatus Lucifugimonadaceae</taxon>
        <taxon>Candidatus Lucifugimonas</taxon>
    </lineage>
</organism>
<reference evidence="4" key="2">
    <citation type="journal article" date="2023" name="Nat. Commun.">
        <title>Cultivation of marine bacteria of the SAR202 clade.</title>
        <authorList>
            <person name="Lim Y."/>
            <person name="Seo J.H."/>
            <person name="Giovannoni S.J."/>
            <person name="Kang I."/>
            <person name="Cho J.C."/>
        </authorList>
    </citation>
    <scope>NUCLEOTIDE SEQUENCE</scope>
    <source>
        <strain evidence="4">JH1073</strain>
    </source>
</reference>
<name>A0AAJ5ZEP2_9CHLR</name>
<dbReference type="InterPro" id="IPR027266">
    <property type="entry name" value="TrmE/GcvT-like"/>
</dbReference>
<gene>
    <name evidence="3" type="ORF">GKO46_10790</name>
    <name evidence="4" type="ORF">GKO48_10750</name>
</gene>
<proteinExistence type="predicted"/>
<dbReference type="InterPro" id="IPR006222">
    <property type="entry name" value="GCVT_N"/>
</dbReference>
<feature type="domain" description="GCVT N-terminal" evidence="2">
    <location>
        <begin position="15"/>
        <end position="235"/>
    </location>
</feature>
<dbReference type="EMBL" id="CP046147">
    <property type="protein sequence ID" value="WFG40077.1"/>
    <property type="molecule type" value="Genomic_DNA"/>
</dbReference>
<evidence type="ECO:0000313" key="3">
    <source>
        <dbReference type="EMBL" id="MDG0867551.1"/>
    </source>
</evidence>
<dbReference type="Gene3D" id="3.30.1360.120">
    <property type="entry name" value="Probable tRNA modification gtpase trme, domain 1"/>
    <property type="match status" value="1"/>
</dbReference>
<dbReference type="GO" id="GO:0016226">
    <property type="term" value="P:iron-sulfur cluster assembly"/>
    <property type="evidence" value="ECO:0007669"/>
    <property type="project" value="TreeGrafter"/>
</dbReference>
<reference evidence="5" key="3">
    <citation type="submission" date="2023-06" db="EMBL/GenBank/DDBJ databases">
        <title>Pangenomics reveal diversification of enzyme families and niche specialization in globally abundant SAR202 bacteria.</title>
        <authorList>
            <person name="Saw J.H.W."/>
        </authorList>
    </citation>
    <scope>NUCLEOTIDE SEQUENCE [LARGE SCALE GENOMIC DNA]</scope>
    <source>
        <strain evidence="5">JH1073</strain>
    </source>
</reference>
<dbReference type="EMBL" id="WMBE01000003">
    <property type="protein sequence ID" value="MDG0867551.1"/>
    <property type="molecule type" value="Genomic_DNA"/>
</dbReference>
<dbReference type="InterPro" id="IPR045179">
    <property type="entry name" value="YgfZ/GcvT"/>
</dbReference>
<dbReference type="PANTHER" id="PTHR22602">
    <property type="entry name" value="TRANSFERASE CAF17, MITOCHONDRIAL-RELATED"/>
    <property type="match status" value="1"/>
</dbReference>
<dbReference type="RefSeq" id="WP_342826019.1">
    <property type="nucleotide sequence ID" value="NZ_CP046146.1"/>
</dbReference>
<evidence type="ECO:0000313" key="5">
    <source>
        <dbReference type="Proteomes" id="UP001219901"/>
    </source>
</evidence>
<dbReference type="Proteomes" id="UP001321249">
    <property type="component" value="Unassembled WGS sequence"/>
</dbReference>
<evidence type="ECO:0000259" key="2">
    <source>
        <dbReference type="Pfam" id="PF01571"/>
    </source>
</evidence>
<dbReference type="InterPro" id="IPR017703">
    <property type="entry name" value="YgfZ/GCV_T_CS"/>
</dbReference>
<reference evidence="5 6" key="1">
    <citation type="submission" date="2019-11" db="EMBL/GenBank/DDBJ databases">
        <authorList>
            <person name="Cho J.-C."/>
        </authorList>
    </citation>
    <scope>NUCLEOTIDE SEQUENCE [LARGE SCALE GENOMIC DNA]</scope>
    <source>
        <strain evidence="4 5">JH1073</strain>
        <strain evidence="3 6">JH702</strain>
    </source>
</reference>
<dbReference type="PANTHER" id="PTHR22602:SF0">
    <property type="entry name" value="TRANSFERASE CAF17, MITOCHONDRIAL-RELATED"/>
    <property type="match status" value="1"/>
</dbReference>
<evidence type="ECO:0000313" key="6">
    <source>
        <dbReference type="Proteomes" id="UP001321249"/>
    </source>
</evidence>
<evidence type="ECO:0000256" key="1">
    <source>
        <dbReference type="ARBA" id="ARBA00022946"/>
    </source>
</evidence>
<protein>
    <recommendedName>
        <fullName evidence="2">GCVT N-terminal domain-containing protein</fullName>
    </recommendedName>
</protein>
<dbReference type="Proteomes" id="UP001219901">
    <property type="component" value="Chromosome"/>
</dbReference>
<dbReference type="NCBIfam" id="TIGR03317">
    <property type="entry name" value="ygfZ_signature"/>
    <property type="match status" value="1"/>
</dbReference>
<accession>A0AAJ5ZEP2</accession>
<dbReference type="Pfam" id="PF01571">
    <property type="entry name" value="GCV_T"/>
    <property type="match status" value="1"/>
</dbReference>
<dbReference type="SUPFAM" id="SSF103025">
    <property type="entry name" value="Folate-binding domain"/>
    <property type="match status" value="1"/>
</dbReference>
<evidence type="ECO:0000313" key="4">
    <source>
        <dbReference type="EMBL" id="WFG40077.1"/>
    </source>
</evidence>
<dbReference type="PIRSF" id="PIRSF006487">
    <property type="entry name" value="GcvT"/>
    <property type="match status" value="1"/>
</dbReference>
<keyword evidence="5" id="KW-1185">Reference proteome</keyword>
<dbReference type="AlphaFoldDB" id="A0AAJ5ZEP2"/>
<keyword evidence="1" id="KW-0809">Transit peptide</keyword>
<sequence length="322" mass="34554">MQTPLTTKADPIQQNALENRCGVYGWDTATIVSHKGSDALDLLHRLTTKDLLSVKPGQSRRSALTSDKGRVVDVFLVANVPEPEHDLLLISDSDNSERLISAIDYYTIIEDAELEDMSASSKRISLVGPGARQLVAGMFEVNVESDGAVDLSFAGTRVVIASDTSRGVEWIDVICESENAAEVLEKFSKAGAVEVDAANIELFRIDNEIPGSEKEYGEHSNPIEAGLLDLIDWDKGCYVGQEVIARLDAYDKVQRNVKVLISEVPLGEGTKLSSSGKPAGVVTSASALQTESGTFLSLALVRKAFLDSATVLDADGVATTVR</sequence>